<dbReference type="OrthoDB" id="10387378at2759"/>
<feature type="non-terminal residue" evidence="1">
    <location>
        <position position="1"/>
    </location>
</feature>
<proteinExistence type="predicted"/>
<keyword evidence="2" id="KW-1185">Reference proteome</keyword>
<evidence type="ECO:0000313" key="2">
    <source>
        <dbReference type="Proteomes" id="UP000789706"/>
    </source>
</evidence>
<dbReference type="AlphaFoldDB" id="A0A9N9GF69"/>
<evidence type="ECO:0000313" key="1">
    <source>
        <dbReference type="EMBL" id="CAG8601962.1"/>
    </source>
</evidence>
<gene>
    <name evidence="1" type="ORF">DEBURN_LOCUS9566</name>
</gene>
<dbReference type="EMBL" id="CAJVPK010001910">
    <property type="protein sequence ID" value="CAG8601962.1"/>
    <property type="molecule type" value="Genomic_DNA"/>
</dbReference>
<accession>A0A9N9GF69</accession>
<sequence>LYFQNRIQVPFSQDTILKKLGLILMFTNKLQEITQNNQPVNQKITQLQNQYDTSQGILNLTRTAFTNEQQECH</sequence>
<organism evidence="1 2">
    <name type="scientific">Diversispora eburnea</name>
    <dbReference type="NCBI Taxonomy" id="1213867"/>
    <lineage>
        <taxon>Eukaryota</taxon>
        <taxon>Fungi</taxon>
        <taxon>Fungi incertae sedis</taxon>
        <taxon>Mucoromycota</taxon>
        <taxon>Glomeromycotina</taxon>
        <taxon>Glomeromycetes</taxon>
        <taxon>Diversisporales</taxon>
        <taxon>Diversisporaceae</taxon>
        <taxon>Diversispora</taxon>
    </lineage>
</organism>
<dbReference type="Proteomes" id="UP000789706">
    <property type="component" value="Unassembled WGS sequence"/>
</dbReference>
<protein>
    <submittedName>
        <fullName evidence="1">856_t:CDS:1</fullName>
    </submittedName>
</protein>
<name>A0A9N9GF69_9GLOM</name>
<comment type="caution">
    <text evidence="1">The sequence shown here is derived from an EMBL/GenBank/DDBJ whole genome shotgun (WGS) entry which is preliminary data.</text>
</comment>
<reference evidence="1" key="1">
    <citation type="submission" date="2021-06" db="EMBL/GenBank/DDBJ databases">
        <authorList>
            <person name="Kallberg Y."/>
            <person name="Tangrot J."/>
            <person name="Rosling A."/>
        </authorList>
    </citation>
    <scope>NUCLEOTIDE SEQUENCE</scope>
    <source>
        <strain evidence="1">AZ414A</strain>
    </source>
</reference>